<gene>
    <name evidence="10" type="ORF">FTW19_09560</name>
</gene>
<dbReference type="InterPro" id="IPR027417">
    <property type="entry name" value="P-loop_NTPase"/>
</dbReference>
<dbReference type="InterPro" id="IPR017871">
    <property type="entry name" value="ABC_transporter-like_CS"/>
</dbReference>
<feature type="domain" description="ABC transporter" evidence="9">
    <location>
        <begin position="260"/>
        <end position="500"/>
    </location>
</feature>
<accession>A0A5B9E7K5</accession>
<dbReference type="GO" id="GO:0005524">
    <property type="term" value="F:ATP binding"/>
    <property type="evidence" value="ECO:0007669"/>
    <property type="project" value="UniProtKB-KW"/>
</dbReference>
<dbReference type="InterPro" id="IPR003439">
    <property type="entry name" value="ABC_transporter-like_ATP-bd"/>
</dbReference>
<sequence>MSDVILQANGILKRYPGNIALDHVDFKLHRNAVNVLIGENGAGKSTLMRILSGVESCDEGTILLDGKPITLRSPRDAGAHGISIVHQELSVMPNLDISENIFAGRELTRAAMVDRKTEDTQSADALHRLHKPMPVNAQTAHLSLGCRQIVELARTIAHGSKILILDEPTSALSMAETESLFEVIEDLKRSGVTIVYISHRLHELLHLGDYFTVLRSGRVVGEAPRSEVTRQWIVERMSGRADTTDLQVRPAASTQAVLSVHQLELGSSAAGEESQAALHEISFTLHKGEVLGIYGLLGAGRTELLETLAGNRTPLEGSIQIEGRTLELNSVGSAVKAGIVLVPEDRQRDGLIPELSIRENVALAASHGPLLSRAHETELVRKLAKDLNIAANDLELPVTSLSGGNQQKVLIARCLMRNPRVLLLDEPTRGVDAGAKAEIYRILRKLAANGLSILFTSSEIEETRTLADRALVLCQGRIAAEFQHHQLTDEALFSAASPNVTTGSIA</sequence>
<evidence type="ECO:0000313" key="11">
    <source>
        <dbReference type="Proteomes" id="UP000321820"/>
    </source>
</evidence>
<dbReference type="SMART" id="SM00382">
    <property type="entry name" value="AAA"/>
    <property type="match status" value="2"/>
</dbReference>
<evidence type="ECO:0000313" key="10">
    <source>
        <dbReference type="EMBL" id="QEE28222.1"/>
    </source>
</evidence>
<dbReference type="PROSITE" id="PS50893">
    <property type="entry name" value="ABC_TRANSPORTER_2"/>
    <property type="match status" value="2"/>
</dbReference>
<dbReference type="InterPro" id="IPR003593">
    <property type="entry name" value="AAA+_ATPase"/>
</dbReference>
<keyword evidence="4" id="KW-0677">Repeat</keyword>
<dbReference type="CDD" id="cd03215">
    <property type="entry name" value="ABC_Carb_Monos_II"/>
    <property type="match status" value="1"/>
</dbReference>
<evidence type="ECO:0000256" key="4">
    <source>
        <dbReference type="ARBA" id="ARBA00022737"/>
    </source>
</evidence>
<keyword evidence="5" id="KW-0547">Nucleotide-binding</keyword>
<protein>
    <submittedName>
        <fullName evidence="10">Sugar ABC transporter ATP-binding protein</fullName>
    </submittedName>
</protein>
<keyword evidence="8" id="KW-0472">Membrane</keyword>
<dbReference type="PANTHER" id="PTHR43790">
    <property type="entry name" value="CARBOHYDRATE TRANSPORT ATP-BINDING PROTEIN MG119-RELATED"/>
    <property type="match status" value="1"/>
</dbReference>
<keyword evidence="3" id="KW-0762">Sugar transport</keyword>
<keyword evidence="6 10" id="KW-0067">ATP-binding</keyword>
<dbReference type="PROSITE" id="PS00211">
    <property type="entry name" value="ABC_TRANSPORTER_1"/>
    <property type="match status" value="1"/>
</dbReference>
<evidence type="ECO:0000256" key="5">
    <source>
        <dbReference type="ARBA" id="ARBA00022741"/>
    </source>
</evidence>
<name>A0A5B9E7K5_9BACT</name>
<proteinExistence type="predicted"/>
<evidence type="ECO:0000256" key="2">
    <source>
        <dbReference type="ARBA" id="ARBA00022475"/>
    </source>
</evidence>
<dbReference type="Gene3D" id="3.40.50.300">
    <property type="entry name" value="P-loop containing nucleotide triphosphate hydrolases"/>
    <property type="match status" value="2"/>
</dbReference>
<dbReference type="CDD" id="cd03216">
    <property type="entry name" value="ABC_Carb_Monos_I"/>
    <property type="match status" value="1"/>
</dbReference>
<dbReference type="Pfam" id="PF00005">
    <property type="entry name" value="ABC_tran"/>
    <property type="match status" value="2"/>
</dbReference>
<evidence type="ECO:0000256" key="7">
    <source>
        <dbReference type="ARBA" id="ARBA00022967"/>
    </source>
</evidence>
<organism evidence="10 11">
    <name type="scientific">Terriglobus albidus</name>
    <dbReference type="NCBI Taxonomy" id="1592106"/>
    <lineage>
        <taxon>Bacteria</taxon>
        <taxon>Pseudomonadati</taxon>
        <taxon>Acidobacteriota</taxon>
        <taxon>Terriglobia</taxon>
        <taxon>Terriglobales</taxon>
        <taxon>Acidobacteriaceae</taxon>
        <taxon>Terriglobus</taxon>
    </lineage>
</organism>
<dbReference type="AlphaFoldDB" id="A0A5B9E7K5"/>
<dbReference type="GO" id="GO:0016887">
    <property type="term" value="F:ATP hydrolysis activity"/>
    <property type="evidence" value="ECO:0007669"/>
    <property type="project" value="InterPro"/>
</dbReference>
<dbReference type="KEGG" id="talb:FTW19_09560"/>
<evidence type="ECO:0000256" key="1">
    <source>
        <dbReference type="ARBA" id="ARBA00022448"/>
    </source>
</evidence>
<evidence type="ECO:0000256" key="3">
    <source>
        <dbReference type="ARBA" id="ARBA00022597"/>
    </source>
</evidence>
<keyword evidence="1" id="KW-0813">Transport</keyword>
<dbReference type="Proteomes" id="UP000321820">
    <property type="component" value="Chromosome"/>
</dbReference>
<feature type="domain" description="ABC transporter" evidence="9">
    <location>
        <begin position="6"/>
        <end position="241"/>
    </location>
</feature>
<reference evidence="10 11" key="1">
    <citation type="submission" date="2019-08" db="EMBL/GenBank/DDBJ databases">
        <title>Complete genome sequence of Terriglobus albidus strain ORNL.</title>
        <authorList>
            <person name="Podar M."/>
        </authorList>
    </citation>
    <scope>NUCLEOTIDE SEQUENCE [LARGE SCALE GENOMIC DNA]</scope>
    <source>
        <strain evidence="10 11">ORNL</strain>
    </source>
</reference>
<evidence type="ECO:0000256" key="6">
    <source>
        <dbReference type="ARBA" id="ARBA00022840"/>
    </source>
</evidence>
<keyword evidence="2" id="KW-1003">Cell membrane</keyword>
<dbReference type="InterPro" id="IPR050107">
    <property type="entry name" value="ABC_carbohydrate_import_ATPase"/>
</dbReference>
<dbReference type="OrthoDB" id="9766104at2"/>
<dbReference type="EMBL" id="CP042806">
    <property type="protein sequence ID" value="QEE28222.1"/>
    <property type="molecule type" value="Genomic_DNA"/>
</dbReference>
<keyword evidence="7" id="KW-1278">Translocase</keyword>
<evidence type="ECO:0000259" key="9">
    <source>
        <dbReference type="PROSITE" id="PS50893"/>
    </source>
</evidence>
<dbReference type="RefSeq" id="WP_147647412.1">
    <property type="nucleotide sequence ID" value="NZ_CP042806.1"/>
</dbReference>
<dbReference type="SUPFAM" id="SSF52540">
    <property type="entry name" value="P-loop containing nucleoside triphosphate hydrolases"/>
    <property type="match status" value="2"/>
</dbReference>
<dbReference type="PANTHER" id="PTHR43790:SF3">
    <property type="entry name" value="D-ALLOSE IMPORT ATP-BINDING PROTEIN ALSA-RELATED"/>
    <property type="match status" value="1"/>
</dbReference>
<evidence type="ECO:0000256" key="8">
    <source>
        <dbReference type="ARBA" id="ARBA00023136"/>
    </source>
</evidence>
<keyword evidence="11" id="KW-1185">Reference proteome</keyword>